<feature type="domain" description="Aerotolerance regulator N-terminal" evidence="2">
    <location>
        <begin position="6"/>
        <end position="80"/>
    </location>
</feature>
<dbReference type="Gene3D" id="3.40.50.12140">
    <property type="entry name" value="Domain of unknown function DUF4159"/>
    <property type="match status" value="1"/>
</dbReference>
<evidence type="ECO:0000256" key="1">
    <source>
        <dbReference type="SAM" id="Phobius"/>
    </source>
</evidence>
<proteinExistence type="predicted"/>
<feature type="transmembrane region" description="Helical" evidence="1">
    <location>
        <begin position="6"/>
        <end position="27"/>
    </location>
</feature>
<reference evidence="4 5" key="1">
    <citation type="submission" date="2019-08" db="EMBL/GenBank/DDBJ databases">
        <title>Aureimonas fodiniaquatilis sp. nov., isolated from a coal mine wastewater.</title>
        <authorList>
            <person name="Kim W."/>
        </authorList>
    </citation>
    <scope>NUCLEOTIDE SEQUENCE [LARGE SCALE GENOMIC DNA]</scope>
    <source>
        <strain evidence="4 5">CAU 1482</strain>
    </source>
</reference>
<dbReference type="Gene3D" id="3.40.50.880">
    <property type="match status" value="1"/>
</dbReference>
<dbReference type="Proteomes" id="UP000324738">
    <property type="component" value="Unassembled WGS sequence"/>
</dbReference>
<dbReference type="InterPro" id="IPR011933">
    <property type="entry name" value="Double_TM_dom"/>
</dbReference>
<evidence type="ECO:0000313" key="5">
    <source>
        <dbReference type="Proteomes" id="UP000324738"/>
    </source>
</evidence>
<dbReference type="OrthoDB" id="9773014at2"/>
<evidence type="ECO:0000259" key="3">
    <source>
        <dbReference type="Pfam" id="PF13709"/>
    </source>
</evidence>
<dbReference type="Pfam" id="PF07584">
    <property type="entry name" value="BatA"/>
    <property type="match status" value="1"/>
</dbReference>
<dbReference type="RefSeq" id="WP_149297390.1">
    <property type="nucleotide sequence ID" value="NZ_VTWH01000001.1"/>
</dbReference>
<keyword evidence="1" id="KW-0812">Transmembrane</keyword>
<dbReference type="Pfam" id="PF13709">
    <property type="entry name" value="DUF4159"/>
    <property type="match status" value="1"/>
</dbReference>
<evidence type="ECO:0000259" key="2">
    <source>
        <dbReference type="Pfam" id="PF07584"/>
    </source>
</evidence>
<dbReference type="InterPro" id="IPR025297">
    <property type="entry name" value="DUF4159"/>
</dbReference>
<keyword evidence="5" id="KW-1185">Reference proteome</keyword>
<protein>
    <submittedName>
        <fullName evidence="4">DUF4159 domain-containing protein</fullName>
    </submittedName>
</protein>
<dbReference type="PANTHER" id="PTHR37464">
    <property type="entry name" value="BLL2463 PROTEIN"/>
    <property type="match status" value="1"/>
</dbReference>
<accession>A0A5B0E024</accession>
<dbReference type="EMBL" id="VTWH01000001">
    <property type="protein sequence ID" value="KAA0972046.1"/>
    <property type="molecule type" value="Genomic_DNA"/>
</dbReference>
<dbReference type="InterPro" id="IPR024163">
    <property type="entry name" value="Aerotolerance_reg_N"/>
</dbReference>
<feature type="transmembrane region" description="Helical" evidence="1">
    <location>
        <begin position="660"/>
        <end position="679"/>
    </location>
</feature>
<feature type="transmembrane region" description="Helical" evidence="1">
    <location>
        <begin position="60"/>
        <end position="82"/>
    </location>
</feature>
<dbReference type="CDD" id="cd03143">
    <property type="entry name" value="A4_beta-galactosidase_middle_domain"/>
    <property type="match status" value="1"/>
</dbReference>
<feature type="domain" description="DUF4159" evidence="3">
    <location>
        <begin position="710"/>
        <end position="927"/>
    </location>
</feature>
<organism evidence="4 5">
    <name type="scientific">Aureimonas fodinaquatilis</name>
    <dbReference type="NCBI Taxonomy" id="2565783"/>
    <lineage>
        <taxon>Bacteria</taxon>
        <taxon>Pseudomonadati</taxon>
        <taxon>Pseudomonadota</taxon>
        <taxon>Alphaproteobacteria</taxon>
        <taxon>Hyphomicrobiales</taxon>
        <taxon>Aurantimonadaceae</taxon>
        <taxon>Aureimonas</taxon>
    </lineage>
</organism>
<gene>
    <name evidence="4" type="ORF">FPY71_02720</name>
</gene>
<evidence type="ECO:0000313" key="4">
    <source>
        <dbReference type="EMBL" id="KAA0972046.1"/>
    </source>
</evidence>
<comment type="caution">
    <text evidence="4">The sequence shown here is derived from an EMBL/GenBank/DDBJ whole genome shotgun (WGS) entry which is preliminary data.</text>
</comment>
<dbReference type="AlphaFoldDB" id="A0A5B0E024"/>
<dbReference type="NCBIfam" id="TIGR02226">
    <property type="entry name" value="two_anch"/>
    <property type="match status" value="1"/>
</dbReference>
<feature type="transmembrane region" description="Helical" evidence="1">
    <location>
        <begin position="626"/>
        <end position="648"/>
    </location>
</feature>
<keyword evidence="1" id="KW-1133">Transmembrane helix</keyword>
<keyword evidence="1" id="KW-0472">Membrane</keyword>
<dbReference type="InterPro" id="IPR029062">
    <property type="entry name" value="Class_I_gatase-like"/>
</dbReference>
<name>A0A5B0E024_9HYPH</name>
<sequence length="947" mass="99950">MGGLAFSFGAPLVLLGLLSLPVIWWLLRLTPPSPVREAFPPLRILLQVLKAEETPAKTSWWLVLLRLLLAALIIFALAAPVVNPRQNLLTGAGPLALILDNGWASATSWQSRHDTAAGLIREAGDAGRPVSLVLTAEGASNDATPTEAAQALERLDAAQPRPVPTNRQAAAGRLTTALAGQGGTSLAYLSDGLETSEREAAAEELEALSAEQFLLFQPDISAIIALTGVSNAADALTVSAIRAPATGPATRQLRALDRQGRELARTELSFTGNDTTGQAGFTIPVELRNDVARVDVVNQPDAAGTRLLDESAKRRRVALLAGGDASSMAQPLLSPLYYITRALQPFADLTLAQDADLTASLTQILETNPSVVVLADIGAMPQSAAQELTRFVEGGGTILRFAGPRLAAAAATSPLLPVRLRQGERQFGGALSWSEPQKIAPMEQGSPFYGIQVPQDIVVSRQILAEPSSDLAGKTWASLTDGTPIVTAEALGAGEIVLFHITDETSWSNLPISGAFVEMLRRIVIRSQAAGSAPGEQAEASYPPYLMLNAHGVLTPPDSEVKPLIISGGAMPPVSRDAPPGLYGSEDGYIARNLLSAGSTLELMGSFAATGSASTLTYETQEPGNLAPWLFAAALVLFALDCLAMLWLNGVFARFSTRRAGSGLAVMLLCASLSLALAGQPLAQETDDPALQGLGDLDSPAIVEATRTTHLAYVRTGDAGVDEISERGLYGLSQFIGAKTALEPGDPVGVDIAADELAFYPILYWPVSAKAPMPSAQAIGRIDAYMKQGGTVLFDVDEAAMQDLTGNGVSAGQRRLRDILADLNIPPLEPVSGDHVLTKSFYIMNNFPGRHTGSQLWSEALQRQDGYANRPAVAGDGVSPILITGNDFASAWAVDDSGLFLYPTDTTDPAQREFAYRAGVNIVMYVLTGNYKADQVHISALLERLGQ</sequence>
<dbReference type="PANTHER" id="PTHR37464:SF1">
    <property type="entry name" value="BLL2463 PROTEIN"/>
    <property type="match status" value="1"/>
</dbReference>
<dbReference type="SUPFAM" id="SSF52317">
    <property type="entry name" value="Class I glutamine amidotransferase-like"/>
    <property type="match status" value="1"/>
</dbReference>